<name>A0ABU5IB88_9BURK</name>
<protein>
    <submittedName>
        <fullName evidence="1">Uncharacterized protein</fullName>
    </submittedName>
</protein>
<proteinExistence type="predicted"/>
<accession>A0ABU5IB88</accession>
<evidence type="ECO:0000313" key="2">
    <source>
        <dbReference type="Proteomes" id="UP001293718"/>
    </source>
</evidence>
<organism evidence="1 2">
    <name type="scientific">Azohydromonas lata</name>
    <dbReference type="NCBI Taxonomy" id="45677"/>
    <lineage>
        <taxon>Bacteria</taxon>
        <taxon>Pseudomonadati</taxon>
        <taxon>Pseudomonadota</taxon>
        <taxon>Betaproteobacteria</taxon>
        <taxon>Burkholderiales</taxon>
        <taxon>Sphaerotilaceae</taxon>
        <taxon>Azohydromonas</taxon>
    </lineage>
</organism>
<dbReference type="Proteomes" id="UP001293718">
    <property type="component" value="Unassembled WGS sequence"/>
</dbReference>
<sequence length="73" mass="8402">MEQDKTPMERAWLHVIKAEAQLTAQVLRLSELVSLREDPTEAEAVLADIENKLRLVRKTLALEQAEAPRRRQP</sequence>
<evidence type="ECO:0000313" key="1">
    <source>
        <dbReference type="EMBL" id="MDZ5455810.1"/>
    </source>
</evidence>
<reference evidence="1 2" key="1">
    <citation type="submission" date="2023-11" db="EMBL/GenBank/DDBJ databases">
        <title>Draft genome of Azohydromonas lata strain H1 (DSM1123), a polyhydroxyalkanoate producer.</title>
        <authorList>
            <person name="Traversa D."/>
            <person name="D'Addabbo P."/>
            <person name="Pazzani C."/>
            <person name="Manzari C."/>
            <person name="Chiara M."/>
            <person name="Scrascia M."/>
        </authorList>
    </citation>
    <scope>NUCLEOTIDE SEQUENCE [LARGE SCALE GENOMIC DNA]</scope>
    <source>
        <strain evidence="1 2">H1</strain>
    </source>
</reference>
<gene>
    <name evidence="1" type="ORF">SM757_04420</name>
</gene>
<comment type="caution">
    <text evidence="1">The sequence shown here is derived from an EMBL/GenBank/DDBJ whole genome shotgun (WGS) entry which is preliminary data.</text>
</comment>
<dbReference type="EMBL" id="JAXOJX010000004">
    <property type="protein sequence ID" value="MDZ5455810.1"/>
    <property type="molecule type" value="Genomic_DNA"/>
</dbReference>
<dbReference type="RefSeq" id="WP_322464499.1">
    <property type="nucleotide sequence ID" value="NZ_JAXOJX010000004.1"/>
</dbReference>
<keyword evidence="2" id="KW-1185">Reference proteome</keyword>